<keyword evidence="3" id="KW-1185">Reference proteome</keyword>
<sequence length="117" mass="12859">MELIHLILRYLHLIGFGLLIGGWLTAYLSRRLKVNPAMLWGAVVQVVTGILLSAPLDRAEDAMPDGMKLGVKALLAILIFVMVWVPHWKKRESSSKGHFLAIGGLILVTAGVGVFWT</sequence>
<feature type="transmembrane region" description="Helical" evidence="1">
    <location>
        <begin position="66"/>
        <end position="85"/>
    </location>
</feature>
<feature type="transmembrane region" description="Helical" evidence="1">
    <location>
        <begin position="37"/>
        <end position="54"/>
    </location>
</feature>
<evidence type="ECO:0008006" key="4">
    <source>
        <dbReference type="Google" id="ProtNLM"/>
    </source>
</evidence>
<reference evidence="2 3" key="1">
    <citation type="journal article" date="2013" name="Stand. Genomic Sci.">
        <title>Genomic Encyclopedia of Type Strains, Phase I: The one thousand microbial genomes (KMG-I) project.</title>
        <authorList>
            <person name="Kyrpides N.C."/>
            <person name="Woyke T."/>
            <person name="Eisen J.A."/>
            <person name="Garrity G."/>
            <person name="Lilburn T.G."/>
            <person name="Beck B.J."/>
            <person name="Whitman W.B."/>
            <person name="Hugenholtz P."/>
            <person name="Klenk H.P."/>
        </authorList>
    </citation>
    <scope>NUCLEOTIDE SEQUENCE [LARGE SCALE GENOMIC DNA]</scope>
    <source>
        <strain evidence="2 3">DSM 45044</strain>
    </source>
</reference>
<organism evidence="2 3">
    <name type="scientific">Stackebrandtia albiflava</name>
    <dbReference type="NCBI Taxonomy" id="406432"/>
    <lineage>
        <taxon>Bacteria</taxon>
        <taxon>Bacillati</taxon>
        <taxon>Actinomycetota</taxon>
        <taxon>Actinomycetes</taxon>
        <taxon>Glycomycetales</taxon>
        <taxon>Glycomycetaceae</taxon>
        <taxon>Stackebrandtia</taxon>
    </lineage>
</organism>
<dbReference type="Proteomes" id="UP000321617">
    <property type="component" value="Unassembled WGS sequence"/>
</dbReference>
<dbReference type="AlphaFoldDB" id="A0A562V3Y6"/>
<comment type="caution">
    <text evidence="2">The sequence shown here is derived from an EMBL/GenBank/DDBJ whole genome shotgun (WGS) entry which is preliminary data.</text>
</comment>
<gene>
    <name evidence="2" type="ORF">LX16_3325</name>
</gene>
<keyword evidence="1" id="KW-1133">Transmembrane helix</keyword>
<keyword evidence="1" id="KW-0812">Transmembrane</keyword>
<dbReference type="RefSeq" id="WP_147139791.1">
    <property type="nucleotide sequence ID" value="NZ_BAABIJ010000002.1"/>
</dbReference>
<keyword evidence="1" id="KW-0472">Membrane</keyword>
<dbReference type="OrthoDB" id="3830423at2"/>
<feature type="transmembrane region" description="Helical" evidence="1">
    <location>
        <begin position="6"/>
        <end position="25"/>
    </location>
</feature>
<feature type="transmembrane region" description="Helical" evidence="1">
    <location>
        <begin position="97"/>
        <end position="116"/>
    </location>
</feature>
<name>A0A562V3Y6_9ACTN</name>
<evidence type="ECO:0000313" key="2">
    <source>
        <dbReference type="EMBL" id="TWJ12565.1"/>
    </source>
</evidence>
<dbReference type="EMBL" id="VLLL01000006">
    <property type="protein sequence ID" value="TWJ12565.1"/>
    <property type="molecule type" value="Genomic_DNA"/>
</dbReference>
<evidence type="ECO:0000256" key="1">
    <source>
        <dbReference type="SAM" id="Phobius"/>
    </source>
</evidence>
<evidence type="ECO:0000313" key="3">
    <source>
        <dbReference type="Proteomes" id="UP000321617"/>
    </source>
</evidence>
<proteinExistence type="predicted"/>
<protein>
    <recommendedName>
        <fullName evidence="4">Integral membrane protein</fullName>
    </recommendedName>
</protein>
<accession>A0A562V3Y6</accession>